<evidence type="ECO:0000313" key="3">
    <source>
        <dbReference type="Proteomes" id="UP000252008"/>
    </source>
</evidence>
<gene>
    <name evidence="2" type="ORF">MPP7335_04242</name>
</gene>
<keyword evidence="1" id="KW-0812">Transmembrane</keyword>
<dbReference type="EMBL" id="UEGS01000001">
    <property type="protein sequence ID" value="SRX82482.1"/>
    <property type="molecule type" value="Genomic_DNA"/>
</dbReference>
<dbReference type="Proteomes" id="UP000252008">
    <property type="component" value="Unassembled WGS sequence"/>
</dbReference>
<organism evidence="2 3">
    <name type="scientific">Mycolicibacterium parafortuitum</name>
    <name type="common">Mycobacterium parafortuitum</name>
    <dbReference type="NCBI Taxonomy" id="39692"/>
    <lineage>
        <taxon>Bacteria</taxon>
        <taxon>Bacillati</taxon>
        <taxon>Actinomycetota</taxon>
        <taxon>Actinomycetes</taxon>
        <taxon>Mycobacteriales</taxon>
        <taxon>Mycobacteriaceae</taxon>
        <taxon>Mycolicibacterium</taxon>
    </lineage>
</organism>
<dbReference type="AlphaFoldDB" id="A0A375YN02"/>
<keyword evidence="1" id="KW-0472">Membrane</keyword>
<name>A0A375YN02_MYCPF</name>
<protein>
    <submittedName>
        <fullName evidence="2">Uncharacterized protein</fullName>
    </submittedName>
</protein>
<keyword evidence="3" id="KW-1185">Reference proteome</keyword>
<keyword evidence="1" id="KW-1133">Transmembrane helix</keyword>
<dbReference type="STRING" id="39692.BST38_19360"/>
<accession>A0A375YN02</accession>
<reference evidence="2 3" key="1">
    <citation type="submission" date="2018-05" db="EMBL/GenBank/DDBJ databases">
        <authorList>
            <consortium name="IHU Genomes"/>
        </authorList>
    </citation>
    <scope>NUCLEOTIDE SEQUENCE [LARGE SCALE GENOMIC DNA]</scope>
    <source>
        <strain evidence="2 3">P7335</strain>
    </source>
</reference>
<feature type="transmembrane region" description="Helical" evidence="1">
    <location>
        <begin position="112"/>
        <end position="132"/>
    </location>
</feature>
<proteinExistence type="predicted"/>
<evidence type="ECO:0000256" key="1">
    <source>
        <dbReference type="SAM" id="Phobius"/>
    </source>
</evidence>
<evidence type="ECO:0000313" key="2">
    <source>
        <dbReference type="EMBL" id="SRX82482.1"/>
    </source>
</evidence>
<sequence>MNALLHRSCLTVLTLTGLFVGGWAYFAPWHWYNTFPGMGFRWLPVLGPYNEHFVKDVGAMNLAMAALSIMAFLYLGNRALMHATALTLSVFNLLHLIYHVPMLHMYGPLDATLNAVSLTVVLLCSLAIALPVRASVHDCRPPSDQIP</sequence>
<feature type="transmembrane region" description="Helical" evidence="1">
    <location>
        <begin position="83"/>
        <end position="100"/>
    </location>
</feature>
<feature type="transmembrane region" description="Helical" evidence="1">
    <location>
        <begin position="57"/>
        <end position="76"/>
    </location>
</feature>